<feature type="domain" description="Lipopolysaccharide assembly protein A" evidence="6">
    <location>
        <begin position="23"/>
        <end position="84"/>
    </location>
</feature>
<dbReference type="EMBL" id="LR699119">
    <property type="protein sequence ID" value="VVC75936.1"/>
    <property type="molecule type" value="Genomic_DNA"/>
</dbReference>
<dbReference type="KEGG" id="asip:AQUSIP_12370"/>
<name>A0A5E4PHX9_9COXI</name>
<keyword evidence="2 5" id="KW-0812">Transmembrane</keyword>
<dbReference type="AlphaFoldDB" id="A0A5E4PHX9"/>
<dbReference type="GO" id="GO:0008653">
    <property type="term" value="P:lipopolysaccharide metabolic process"/>
    <property type="evidence" value="ECO:0007669"/>
    <property type="project" value="InterPro"/>
</dbReference>
<comment type="caution">
    <text evidence="5">Lacks conserved residue(s) required for the propagation of feature annotation.</text>
</comment>
<dbReference type="RefSeq" id="WP_172622758.1">
    <property type="nucleotide sequence ID" value="NZ_LR699119.1"/>
</dbReference>
<comment type="similarity">
    <text evidence="5">Belongs to the LapA family.</text>
</comment>
<comment type="function">
    <text evidence="5">Involved in the assembly of lipopolysaccharide (LPS).</text>
</comment>
<reference evidence="7 8" key="1">
    <citation type="submission" date="2019-08" db="EMBL/GenBank/DDBJ databases">
        <authorList>
            <person name="Guy L."/>
        </authorList>
    </citation>
    <scope>NUCLEOTIDE SEQUENCE [LARGE SCALE GENOMIC DNA]</scope>
    <source>
        <strain evidence="7 8">SGT-108</strain>
    </source>
</reference>
<organism evidence="7 8">
    <name type="scientific">Aquicella siphonis</name>
    <dbReference type="NCBI Taxonomy" id="254247"/>
    <lineage>
        <taxon>Bacteria</taxon>
        <taxon>Pseudomonadati</taxon>
        <taxon>Pseudomonadota</taxon>
        <taxon>Gammaproteobacteria</taxon>
        <taxon>Legionellales</taxon>
        <taxon>Coxiellaceae</taxon>
        <taxon>Aquicella</taxon>
    </lineage>
</organism>
<dbReference type="GO" id="GO:0005886">
    <property type="term" value="C:plasma membrane"/>
    <property type="evidence" value="ECO:0007669"/>
    <property type="project" value="UniProtKB-SubCell"/>
</dbReference>
<keyword evidence="1 5" id="KW-1003">Cell membrane</keyword>
<evidence type="ECO:0000256" key="2">
    <source>
        <dbReference type="ARBA" id="ARBA00022692"/>
    </source>
</evidence>
<keyword evidence="4 5" id="KW-0472">Membrane</keyword>
<gene>
    <name evidence="5 7" type="primary">lapA</name>
    <name evidence="7" type="ORF">AQUSIP_12370</name>
</gene>
<evidence type="ECO:0000256" key="5">
    <source>
        <dbReference type="HAMAP-Rule" id="MF_01948"/>
    </source>
</evidence>
<evidence type="ECO:0000313" key="8">
    <source>
        <dbReference type="Proteomes" id="UP000324194"/>
    </source>
</evidence>
<evidence type="ECO:0000256" key="3">
    <source>
        <dbReference type="ARBA" id="ARBA00022989"/>
    </source>
</evidence>
<evidence type="ECO:0000256" key="1">
    <source>
        <dbReference type="ARBA" id="ARBA00022475"/>
    </source>
</evidence>
<keyword evidence="5" id="KW-0997">Cell inner membrane</keyword>
<keyword evidence="3 5" id="KW-1133">Transmembrane helix</keyword>
<dbReference type="Pfam" id="PF06305">
    <property type="entry name" value="LapA_dom"/>
    <property type="match status" value="1"/>
</dbReference>
<keyword evidence="8" id="KW-1185">Reference proteome</keyword>
<evidence type="ECO:0000313" key="7">
    <source>
        <dbReference type="EMBL" id="VVC75936.1"/>
    </source>
</evidence>
<feature type="transmembrane region" description="Helical" evidence="5">
    <location>
        <begin position="44"/>
        <end position="64"/>
    </location>
</feature>
<dbReference type="InterPro" id="IPR010445">
    <property type="entry name" value="LapA_dom"/>
</dbReference>
<sequence length="96" mass="11035">MRILSYFFLLVIVLFGTTFAALNYESVTINYYLGQSTLPLSLLLVIVFALGCLIGMIVGFWMLIKSKISNYRLRQRLQMAEKEIDNLRAIPLQDKV</sequence>
<dbReference type="HAMAP" id="MF_01948">
    <property type="entry name" value="LPS_assembly_LapA"/>
    <property type="match status" value="1"/>
</dbReference>
<proteinExistence type="inferred from homology"/>
<evidence type="ECO:0000256" key="4">
    <source>
        <dbReference type="ARBA" id="ARBA00023136"/>
    </source>
</evidence>
<dbReference type="InterPro" id="IPR032906">
    <property type="entry name" value="LapA"/>
</dbReference>
<dbReference type="Proteomes" id="UP000324194">
    <property type="component" value="Chromosome 1"/>
</dbReference>
<evidence type="ECO:0000259" key="6">
    <source>
        <dbReference type="Pfam" id="PF06305"/>
    </source>
</evidence>
<accession>A0A5E4PHX9</accession>
<protein>
    <recommendedName>
        <fullName evidence="5">Probable lipopolysaccharide assembly protein A</fullName>
    </recommendedName>
</protein>
<comment type="subcellular location">
    <subcellularLocation>
        <location evidence="5">Cell inner membrane</location>
        <topology evidence="5">Single-pass membrane protein</topology>
    </subcellularLocation>
</comment>